<evidence type="ECO:0000259" key="4">
    <source>
        <dbReference type="PROSITE" id="PS51186"/>
    </source>
</evidence>
<comment type="caution">
    <text evidence="5">The sequence shown here is derived from an EMBL/GenBank/DDBJ whole genome shotgun (WGS) entry which is preliminary data.</text>
</comment>
<evidence type="ECO:0000313" key="6">
    <source>
        <dbReference type="Proteomes" id="UP001589798"/>
    </source>
</evidence>
<keyword evidence="2 5" id="KW-0012">Acyltransferase</keyword>
<evidence type="ECO:0000313" key="5">
    <source>
        <dbReference type="EMBL" id="MFC0204581.1"/>
    </source>
</evidence>
<dbReference type="GO" id="GO:0016746">
    <property type="term" value="F:acyltransferase activity"/>
    <property type="evidence" value="ECO:0007669"/>
    <property type="project" value="UniProtKB-KW"/>
</dbReference>
<evidence type="ECO:0000256" key="2">
    <source>
        <dbReference type="ARBA" id="ARBA00023315"/>
    </source>
</evidence>
<proteinExistence type="predicted"/>
<dbReference type="Gene3D" id="3.40.630.30">
    <property type="match status" value="1"/>
</dbReference>
<dbReference type="PROSITE" id="PS51186">
    <property type="entry name" value="GNAT"/>
    <property type="match status" value="1"/>
</dbReference>
<protein>
    <submittedName>
        <fullName evidence="5">GNAT family N-acetyltransferase</fullName>
        <ecNumber evidence="5">2.3.-.-</ecNumber>
    </submittedName>
</protein>
<dbReference type="SUPFAM" id="SSF55729">
    <property type="entry name" value="Acyl-CoA N-acyltransferases (Nat)"/>
    <property type="match status" value="1"/>
</dbReference>
<dbReference type="InterPro" id="IPR050832">
    <property type="entry name" value="Bact_Acetyltransf"/>
</dbReference>
<feature type="compositionally biased region" description="Pro residues" evidence="3">
    <location>
        <begin position="127"/>
        <end position="147"/>
    </location>
</feature>
<organism evidence="5 6">
    <name type="scientific">Novosphingobium soli</name>
    <dbReference type="NCBI Taxonomy" id="574956"/>
    <lineage>
        <taxon>Bacteria</taxon>
        <taxon>Pseudomonadati</taxon>
        <taxon>Pseudomonadota</taxon>
        <taxon>Alphaproteobacteria</taxon>
        <taxon>Sphingomonadales</taxon>
        <taxon>Sphingomonadaceae</taxon>
        <taxon>Novosphingobium</taxon>
    </lineage>
</organism>
<name>A0ABV6CWX7_9SPHN</name>
<keyword evidence="1 5" id="KW-0808">Transferase</keyword>
<feature type="domain" description="N-acetyltransferase" evidence="4">
    <location>
        <begin position="149"/>
        <end position="294"/>
    </location>
</feature>
<dbReference type="EMBL" id="JBHLWK010000012">
    <property type="protein sequence ID" value="MFC0204581.1"/>
    <property type="molecule type" value="Genomic_DNA"/>
</dbReference>
<reference evidence="5 6" key="1">
    <citation type="submission" date="2024-09" db="EMBL/GenBank/DDBJ databases">
        <authorList>
            <person name="Sun Q."/>
            <person name="Mori K."/>
        </authorList>
    </citation>
    <scope>NUCLEOTIDE SEQUENCE [LARGE SCALE GENOMIC DNA]</scope>
    <source>
        <strain evidence="5 6">CCM 7706</strain>
    </source>
</reference>
<feature type="compositionally biased region" description="Low complexity" evidence="3">
    <location>
        <begin position="106"/>
        <end position="115"/>
    </location>
</feature>
<dbReference type="CDD" id="cd04301">
    <property type="entry name" value="NAT_SF"/>
    <property type="match status" value="1"/>
</dbReference>
<dbReference type="Proteomes" id="UP001589798">
    <property type="component" value="Unassembled WGS sequence"/>
</dbReference>
<evidence type="ECO:0000256" key="3">
    <source>
        <dbReference type="SAM" id="MobiDB-lite"/>
    </source>
</evidence>
<dbReference type="PANTHER" id="PTHR43877">
    <property type="entry name" value="AMINOALKYLPHOSPHONATE N-ACETYLTRANSFERASE-RELATED-RELATED"/>
    <property type="match status" value="1"/>
</dbReference>
<dbReference type="RefSeq" id="WP_379487339.1">
    <property type="nucleotide sequence ID" value="NZ_JBHLWK010000012.1"/>
</dbReference>
<dbReference type="InterPro" id="IPR000182">
    <property type="entry name" value="GNAT_dom"/>
</dbReference>
<dbReference type="Pfam" id="PF00583">
    <property type="entry name" value="Acetyltransf_1"/>
    <property type="match status" value="1"/>
</dbReference>
<evidence type="ECO:0000256" key="1">
    <source>
        <dbReference type="ARBA" id="ARBA00022679"/>
    </source>
</evidence>
<accession>A0ABV6CWX7</accession>
<dbReference type="EC" id="2.3.-.-" evidence="5"/>
<gene>
    <name evidence="5" type="ORF">ACFFJC_09885</name>
</gene>
<sequence>METPSDEDLREAAAHRGFRLVRSRRRKPGVGDYGKLGLADGEGKPVFGFGPDGLTASAAQVAAFLRSGEVDTWRKSAALGPAAPPSRKTAPPAPAEPPARRRRRAAAAAAATAPAPRKPRRTQPARAAPPPPKPSPQPSPEPKPQPEPLRIGPGKRADVAALAQFLSAAGLASSEAALEARIAALLRPGSGLVLARRGAIVGCAAWSVVPALHRPPVGRLSTLFVAARERRRGVGRALLDAVRAALPGAGCTALEVMSDIEIRNAHGFFRRMGLAQASYRFAAPLEPAGEEPGR</sequence>
<feature type="region of interest" description="Disordered" evidence="3">
    <location>
        <begin position="75"/>
        <end position="153"/>
    </location>
</feature>
<dbReference type="InterPro" id="IPR016181">
    <property type="entry name" value="Acyl_CoA_acyltransferase"/>
</dbReference>
<keyword evidence="6" id="KW-1185">Reference proteome</keyword>